<dbReference type="KEGG" id="chyd:H4K34_06145"/>
<dbReference type="AlphaFoldDB" id="A0A7H0VI69"/>
<evidence type="ECO:0000313" key="4">
    <source>
        <dbReference type="Proteomes" id="UP000516305"/>
    </source>
</evidence>
<dbReference type="InterPro" id="IPR045743">
    <property type="entry name" value="DUF6089"/>
</dbReference>
<dbReference type="Proteomes" id="UP000516305">
    <property type="component" value="Chromosome"/>
</dbReference>
<accession>A0A7H0VI69</accession>
<keyword evidence="1" id="KW-0732">Signal</keyword>
<evidence type="ECO:0000259" key="2">
    <source>
        <dbReference type="Pfam" id="PF19573"/>
    </source>
</evidence>
<evidence type="ECO:0000313" key="3">
    <source>
        <dbReference type="EMBL" id="QNR25417.1"/>
    </source>
</evidence>
<feature type="chain" id="PRO_5028812311" description="DUF6089 domain-containing protein" evidence="1">
    <location>
        <begin position="23"/>
        <end position="274"/>
    </location>
</feature>
<dbReference type="Pfam" id="PF19573">
    <property type="entry name" value="DUF6089"/>
    <property type="match status" value="1"/>
</dbReference>
<protein>
    <recommendedName>
        <fullName evidence="2">DUF6089 domain-containing protein</fullName>
    </recommendedName>
</protein>
<proteinExistence type="predicted"/>
<organism evidence="3 4">
    <name type="scientific">Croceimicrobium hydrocarbonivorans</name>
    <dbReference type="NCBI Taxonomy" id="2761580"/>
    <lineage>
        <taxon>Bacteria</taxon>
        <taxon>Pseudomonadati</taxon>
        <taxon>Bacteroidota</taxon>
        <taxon>Flavobacteriia</taxon>
        <taxon>Flavobacteriales</taxon>
        <taxon>Owenweeksiaceae</taxon>
        <taxon>Croceimicrobium</taxon>
    </lineage>
</organism>
<dbReference type="EMBL" id="CP060139">
    <property type="protein sequence ID" value="QNR25417.1"/>
    <property type="molecule type" value="Genomic_DNA"/>
</dbReference>
<dbReference type="RefSeq" id="WP_210759945.1">
    <property type="nucleotide sequence ID" value="NZ_CP060139.1"/>
</dbReference>
<evidence type="ECO:0000256" key="1">
    <source>
        <dbReference type="SAM" id="SignalP"/>
    </source>
</evidence>
<sequence>MKHKSFIIKSILLLILPLCSTAQYLEAGINGGGSNFLGDVGPYRIDVPRGYHAGVLFRYNFNRYWSVRFQGNYGMIAADDANSTLDERKERNLNFRSEIWEAYAAAEFNFFEFEPGTKLNHTPYINAGFGIFSFNPEANYNGDWIALRPLRTEGQGTSLGRGSPYATASSYFIFSLGYKWGLGRFSSIAIESSFRNAYTDYLDDVSGYYADPVVLSTEVSELSATLADRSLSQSNKENILRGDPTNRDWYIFTGITLQFKFGELYEKCANFIGK</sequence>
<gene>
    <name evidence="3" type="ORF">H4K34_06145</name>
</gene>
<reference evidence="3 4" key="1">
    <citation type="submission" date="2020-08" db="EMBL/GenBank/DDBJ databases">
        <title>Croceimicrobium hydrocarbonivorans gen. nov., sp. nov., a novel marine bacterium isolated from a bacterial consortium that degrades polyethylene terephthalate.</title>
        <authorList>
            <person name="Liu R."/>
        </authorList>
    </citation>
    <scope>NUCLEOTIDE SEQUENCE [LARGE SCALE GENOMIC DNA]</scope>
    <source>
        <strain evidence="3 4">A20-9</strain>
    </source>
</reference>
<name>A0A7H0VI69_9FLAO</name>
<feature type="domain" description="DUF6089" evidence="2">
    <location>
        <begin position="8"/>
        <end position="136"/>
    </location>
</feature>
<keyword evidence="4" id="KW-1185">Reference proteome</keyword>
<feature type="signal peptide" evidence="1">
    <location>
        <begin position="1"/>
        <end position="22"/>
    </location>
</feature>